<keyword evidence="4" id="KW-0269">Exonuclease</keyword>
<dbReference type="InterPro" id="IPR027417">
    <property type="entry name" value="P-loop_NTPase"/>
</dbReference>
<feature type="region of interest" description="Disordered" evidence="6">
    <location>
        <begin position="1"/>
        <end position="20"/>
    </location>
</feature>
<evidence type="ECO:0000256" key="1">
    <source>
        <dbReference type="ARBA" id="ARBA00022722"/>
    </source>
</evidence>
<dbReference type="SUPFAM" id="SSF52540">
    <property type="entry name" value="P-loop containing nucleoside triphosphate hydrolases"/>
    <property type="match status" value="1"/>
</dbReference>
<sequence length="1184" mass="130530">MSDRFEEKGNPMGNPRLGGMLDRVFARPKTEATGVEHVYVITPARLRSHMERETLRYLRDHAAAVQHAGAVVDVHSFTSFVRSVIGNRDEAASMRPTLSPFVLRAFLAREMSRDQSVFRKAGRTFGSVNQFASQIEELRKAGVTSADLERLAAEERDRAARATTVATASQDMAESGRFNALRTLLSLVEQRFGERYALPGEIAPVVEPWLRLHGVDSRFLLIGFEWFAPSEALALQAMLRYSQVDVDDVTASGAAWHGLSEAIGGKDSDGYGPLEPVMPPTVPPHVLAVDDPAEEVRFAADDIARHVRESAGSLSYGDILVTARDLDPYRALLDTEFTYRGVPVNATPAAMMVDDPVADVVLGLLDPAFTDRDHRDPTAVMRVLRTGLLRGLRIPDSNAAEGSAKTKALGPSVLDRVENMLAESDPKRIWDRNRAKANVAKAKKAGYDADVWNALIAIDGFIDAAKGVVEPKSGATVRAYLTGLVSLLADYQVNKGLRDLNADHADRDGRALLRSRRTWDTIMAAFDELVGQFGDEPFDGFASTFRENLASLLAMEPSGARPKALNAVDVATYPTPMRPYRLVYVLGASETQLPAVPHETGLLDDSERETLADDLESHGRHVEAWSLRAATVDAKARREPTSFNLVTGNATEQVTVTWPRTMDGAAQQPSAYAAAILGTSVEELADGKAGTAADADDWAHDIDDALIDVPSADGQPPLDRELATLLFTNHERPDDPTSPLVFDASVSAIEQYYANPYDYFLQRGLRIKPIRPYELDSMLEGSYYHAVLEHALDRWMRRHPGEQPELEEMQEYIRDYARLDRSDATSGEPDDDWTVLDDDARMSVLDSSNRMRAVRRQLEDRLLNMAVHMDIRRRAWGEKHGLKYGTESGSKKAPYISKRFIPMHAERQFGDIHGKPGHWAALSEHTLHGLVDGREILLPLHVNGKIDRIDRIVAPDDAEKVPESLLILDYKSSVKPLFGGTPTKAKPDANRGSTVYAGRELQLFTYARVALQQTGLPVAGLYFLPIKLKNNDMDEIEVDKRWKQVHGRLQYGLASLDDGGQATAWGMNLTAGGTSIVPWKVSSGWPLDSQNDFDAISAFVQHRIHEACDAVMAGDVKVAPYRKTDDDDRDGTTFSDYADVFALDLINGEAFHKERQVSRTELINAGKALLAGVADASEDKVAKA</sequence>
<evidence type="ECO:0000256" key="3">
    <source>
        <dbReference type="ARBA" id="ARBA00022806"/>
    </source>
</evidence>
<dbReference type="RefSeq" id="WP_165784838.1">
    <property type="nucleotide sequence ID" value="NZ_NMWT01000008.1"/>
</dbReference>
<dbReference type="EMBL" id="NMWT01000008">
    <property type="protein sequence ID" value="PLS29171.1"/>
    <property type="molecule type" value="Genomic_DNA"/>
</dbReference>
<comment type="caution">
    <text evidence="8">The sequence shown here is derived from an EMBL/GenBank/DDBJ whole genome shotgun (WGS) entry which is preliminary data.</text>
</comment>
<keyword evidence="3" id="KW-0067">ATP-binding</keyword>
<name>A0A2N5J4N8_9BIFI</name>
<keyword evidence="3" id="KW-0547">Nucleotide-binding</keyword>
<dbReference type="GO" id="GO:0004386">
    <property type="term" value="F:helicase activity"/>
    <property type="evidence" value="ECO:0007669"/>
    <property type="project" value="UniProtKB-KW"/>
</dbReference>
<protein>
    <submittedName>
        <fullName evidence="8">PD-(D/E)XK nuclease superfamily</fullName>
    </submittedName>
</protein>
<reference evidence="8 9" key="1">
    <citation type="submission" date="2017-07" db="EMBL/GenBank/DDBJ databases">
        <title>Bifidobacterium novel species.</title>
        <authorList>
            <person name="Lugli G.A."/>
            <person name="Milani C."/>
            <person name="Duranti S."/>
            <person name="Mangifesta M."/>
        </authorList>
    </citation>
    <scope>NUCLEOTIDE SEQUENCE [LARGE SCALE GENOMIC DNA]</scope>
    <source>
        <strain evidence="8 9">77</strain>
    </source>
</reference>
<evidence type="ECO:0000256" key="4">
    <source>
        <dbReference type="ARBA" id="ARBA00022839"/>
    </source>
</evidence>
<evidence type="ECO:0000256" key="5">
    <source>
        <dbReference type="ARBA" id="ARBA00023204"/>
    </source>
</evidence>
<dbReference type="InterPro" id="IPR038726">
    <property type="entry name" value="PDDEXK_AddAB-type"/>
</dbReference>
<dbReference type="Pfam" id="PF12705">
    <property type="entry name" value="PDDEXK_1"/>
    <property type="match status" value="1"/>
</dbReference>
<gene>
    <name evidence="8" type="ORF">Uis4E_0749</name>
</gene>
<dbReference type="GO" id="GO:0006281">
    <property type="term" value="P:DNA repair"/>
    <property type="evidence" value="ECO:0007669"/>
    <property type="project" value="UniProtKB-KW"/>
</dbReference>
<dbReference type="AlphaFoldDB" id="A0A2N5J4N8"/>
<evidence type="ECO:0000313" key="8">
    <source>
        <dbReference type="EMBL" id="PLS29171.1"/>
    </source>
</evidence>
<evidence type="ECO:0000259" key="7">
    <source>
        <dbReference type="Pfam" id="PF12705"/>
    </source>
</evidence>
<feature type="domain" description="PD-(D/E)XK endonuclease-like" evidence="7">
    <location>
        <begin position="744"/>
        <end position="1122"/>
    </location>
</feature>
<keyword evidence="4" id="KW-0378">Hydrolase</keyword>
<proteinExistence type="predicted"/>
<evidence type="ECO:0000313" key="9">
    <source>
        <dbReference type="Proteomes" id="UP000235034"/>
    </source>
</evidence>
<organism evidence="8 9">
    <name type="scientific">Bifidobacterium parmae</name>
    <dbReference type="NCBI Taxonomy" id="361854"/>
    <lineage>
        <taxon>Bacteria</taxon>
        <taxon>Bacillati</taxon>
        <taxon>Actinomycetota</taxon>
        <taxon>Actinomycetes</taxon>
        <taxon>Bifidobacteriales</taxon>
        <taxon>Bifidobacteriaceae</taxon>
        <taxon>Bifidobacterium</taxon>
    </lineage>
</organism>
<keyword evidence="3" id="KW-0347">Helicase</keyword>
<evidence type="ECO:0000256" key="2">
    <source>
        <dbReference type="ARBA" id="ARBA00022763"/>
    </source>
</evidence>
<dbReference type="GO" id="GO:0004527">
    <property type="term" value="F:exonuclease activity"/>
    <property type="evidence" value="ECO:0007669"/>
    <property type="project" value="UniProtKB-KW"/>
</dbReference>
<keyword evidence="9" id="KW-1185">Reference proteome</keyword>
<accession>A0A2N5J4N8</accession>
<keyword evidence="5" id="KW-0234">DNA repair</keyword>
<evidence type="ECO:0000256" key="6">
    <source>
        <dbReference type="SAM" id="MobiDB-lite"/>
    </source>
</evidence>
<keyword evidence="2" id="KW-0227">DNA damage</keyword>
<dbReference type="Gene3D" id="3.40.50.300">
    <property type="entry name" value="P-loop containing nucleotide triphosphate hydrolases"/>
    <property type="match status" value="2"/>
</dbReference>
<dbReference type="Proteomes" id="UP000235034">
    <property type="component" value="Unassembled WGS sequence"/>
</dbReference>
<keyword evidence="1" id="KW-0540">Nuclease</keyword>